<dbReference type="Pfam" id="PF25144">
    <property type="entry name" value="Zn_ribbon_IFT122"/>
    <property type="match status" value="1"/>
</dbReference>
<evidence type="ECO:0000313" key="6">
    <source>
        <dbReference type="Proteomes" id="UP000053766"/>
    </source>
</evidence>
<dbReference type="STRING" id="29172.A0A0D8XNH2"/>
<dbReference type="OrthoDB" id="10255582at2759"/>
<sequence>MRKLDRSDVDSQRRLADYFVRKSEFNLAAKIYGNINDIKSVVKMHVAAGHWNDAFAIANRNAKFVEDVYLPYARYLAEKDQFEEAQKAFHKAGHDQEALRVLEQLAGNAVNENRFSDAGYYHWLLSMQYLERSNENPSLIPKYYSSSKLADMYYAYHAIFLYCNQPFTRQSPETLLNMSRYLAAKKPTPNISQNQPFTRQSPETLLNMSRYLAAKKPTPNISQVLIFYTMAKIGRELGAYKMARNALERLGSLRIPQRLQRDVELMTVNIRAKPFSDAEDLLPVCPRCGLNNQLTYEMNCIHCKTNFVYSFATFEVLPLLEFTIDESLSIDEAVKLVESEPPLGDSNFNPFRAVSYLNKSAKDAELEDN</sequence>
<dbReference type="GO" id="GO:0035721">
    <property type="term" value="P:intraciliary retrograde transport"/>
    <property type="evidence" value="ECO:0007669"/>
    <property type="project" value="TreeGrafter"/>
</dbReference>
<proteinExistence type="predicted"/>
<dbReference type="GO" id="GO:0097730">
    <property type="term" value="C:non-motile cilium"/>
    <property type="evidence" value="ECO:0007669"/>
    <property type="project" value="TreeGrafter"/>
</dbReference>
<dbReference type="InterPro" id="IPR039857">
    <property type="entry name" value="Ift122/121"/>
</dbReference>
<dbReference type="GO" id="GO:1905515">
    <property type="term" value="P:non-motile cilium assembly"/>
    <property type="evidence" value="ECO:0007669"/>
    <property type="project" value="TreeGrafter"/>
</dbReference>
<accession>A0A0D8XNH2</accession>
<dbReference type="EMBL" id="KN716369">
    <property type="protein sequence ID" value="KJH46100.1"/>
    <property type="molecule type" value="Genomic_DNA"/>
</dbReference>
<evidence type="ECO:0000259" key="3">
    <source>
        <dbReference type="Pfam" id="PF25144"/>
    </source>
</evidence>
<organism evidence="5 6">
    <name type="scientific">Dictyocaulus viviparus</name>
    <name type="common">Bovine lungworm</name>
    <dbReference type="NCBI Taxonomy" id="29172"/>
    <lineage>
        <taxon>Eukaryota</taxon>
        <taxon>Metazoa</taxon>
        <taxon>Ecdysozoa</taxon>
        <taxon>Nematoda</taxon>
        <taxon>Chromadorea</taxon>
        <taxon>Rhabditida</taxon>
        <taxon>Rhabditina</taxon>
        <taxon>Rhabditomorpha</taxon>
        <taxon>Strongyloidea</taxon>
        <taxon>Metastrongylidae</taxon>
        <taxon>Dictyocaulus</taxon>
    </lineage>
</organism>
<evidence type="ECO:0000259" key="4">
    <source>
        <dbReference type="Pfam" id="PF25295"/>
    </source>
</evidence>
<feature type="domain" description="Intraflagellar transport protein 122 homolog TPR" evidence="4">
    <location>
        <begin position="2"/>
        <end position="189"/>
    </location>
</feature>
<keyword evidence="1" id="KW-0853">WD repeat</keyword>
<protein>
    <submittedName>
        <fullName evidence="5">Uncharacterized protein</fullName>
    </submittedName>
</protein>
<dbReference type="GO" id="GO:0061512">
    <property type="term" value="P:protein localization to cilium"/>
    <property type="evidence" value="ECO:0007669"/>
    <property type="project" value="TreeGrafter"/>
</dbReference>
<dbReference type="AlphaFoldDB" id="A0A0D8XNH2"/>
<evidence type="ECO:0000313" key="5">
    <source>
        <dbReference type="EMBL" id="KJH46100.1"/>
    </source>
</evidence>
<dbReference type="InterPro" id="IPR056838">
    <property type="entry name" value="Zn_ribbon_IFT122"/>
</dbReference>
<reference evidence="6" key="2">
    <citation type="journal article" date="2016" name="Sci. Rep.">
        <title>Dictyocaulus viviparus genome, variome and transcriptome elucidate lungworm biology and support future intervention.</title>
        <authorList>
            <person name="McNulty S.N."/>
            <person name="Strube C."/>
            <person name="Rosa B.A."/>
            <person name="Martin J.C."/>
            <person name="Tyagi R."/>
            <person name="Choi Y.J."/>
            <person name="Wang Q."/>
            <person name="Hallsworth Pepin K."/>
            <person name="Zhang X."/>
            <person name="Ozersky P."/>
            <person name="Wilson R.K."/>
            <person name="Sternberg P.W."/>
            <person name="Gasser R.B."/>
            <person name="Mitreva M."/>
        </authorList>
    </citation>
    <scope>NUCLEOTIDE SEQUENCE [LARGE SCALE GENOMIC DNA]</scope>
    <source>
        <strain evidence="6">HannoverDv2000</strain>
    </source>
</reference>
<name>A0A0D8XNH2_DICVI</name>
<keyword evidence="6" id="KW-1185">Reference proteome</keyword>
<gene>
    <name evidence="5" type="ORF">DICVIV_07832</name>
</gene>
<dbReference type="PANTHER" id="PTHR12764">
    <property type="entry name" value="WD REPEAT DOMAIN-RELATED"/>
    <property type="match status" value="1"/>
</dbReference>
<keyword evidence="2" id="KW-0677">Repeat</keyword>
<reference evidence="5 6" key="1">
    <citation type="submission" date="2013-11" db="EMBL/GenBank/DDBJ databases">
        <title>Draft genome of the bovine lungworm Dictyocaulus viviparus.</title>
        <authorList>
            <person name="Mitreva M."/>
        </authorList>
    </citation>
    <scope>NUCLEOTIDE SEQUENCE [LARGE SCALE GENOMIC DNA]</scope>
    <source>
        <strain evidence="5 6">HannoverDv2000</strain>
    </source>
</reference>
<evidence type="ECO:0000256" key="2">
    <source>
        <dbReference type="ARBA" id="ARBA00022737"/>
    </source>
</evidence>
<dbReference type="GO" id="GO:0030991">
    <property type="term" value="C:intraciliary transport particle A"/>
    <property type="evidence" value="ECO:0007669"/>
    <property type="project" value="TreeGrafter"/>
</dbReference>
<dbReference type="PANTHER" id="PTHR12764:SF4">
    <property type="entry name" value="INTRAFLAGELLAR TRANSPORT PROTEIN 122 HOMOLOG"/>
    <property type="match status" value="1"/>
</dbReference>
<dbReference type="InterPro" id="IPR057411">
    <property type="entry name" value="TPR_IFT122"/>
</dbReference>
<evidence type="ECO:0000256" key="1">
    <source>
        <dbReference type="ARBA" id="ARBA00022574"/>
    </source>
</evidence>
<dbReference type="Proteomes" id="UP000053766">
    <property type="component" value="Unassembled WGS sequence"/>
</dbReference>
<dbReference type="Pfam" id="PF25295">
    <property type="entry name" value="TPR_IFT122"/>
    <property type="match status" value="1"/>
</dbReference>
<feature type="domain" description="IFT122 zinc ribbon" evidence="3">
    <location>
        <begin position="279"/>
        <end position="319"/>
    </location>
</feature>